<keyword evidence="1" id="KW-0812">Transmembrane</keyword>
<keyword evidence="3" id="KW-1185">Reference proteome</keyword>
<keyword evidence="1" id="KW-0472">Membrane</keyword>
<feature type="transmembrane region" description="Helical" evidence="1">
    <location>
        <begin position="132"/>
        <end position="152"/>
    </location>
</feature>
<evidence type="ECO:0000313" key="2">
    <source>
        <dbReference type="EMBL" id="RKT66910.1"/>
    </source>
</evidence>
<comment type="caution">
    <text evidence="2">The sequence shown here is derived from an EMBL/GenBank/DDBJ whole genome shotgun (WGS) entry which is preliminary data.</text>
</comment>
<accession>A0A495WZ78</accession>
<organism evidence="2 3">
    <name type="scientific">Saccharothrix variisporea</name>
    <dbReference type="NCBI Taxonomy" id="543527"/>
    <lineage>
        <taxon>Bacteria</taxon>
        <taxon>Bacillati</taxon>
        <taxon>Actinomycetota</taxon>
        <taxon>Actinomycetes</taxon>
        <taxon>Pseudonocardiales</taxon>
        <taxon>Pseudonocardiaceae</taxon>
        <taxon>Saccharothrix</taxon>
    </lineage>
</organism>
<dbReference type="EMBL" id="RBXR01000001">
    <property type="protein sequence ID" value="RKT66910.1"/>
    <property type="molecule type" value="Genomic_DNA"/>
</dbReference>
<protein>
    <submittedName>
        <fullName evidence="2">Uncharacterized protein</fullName>
    </submittedName>
</protein>
<keyword evidence="1" id="KW-1133">Transmembrane helix</keyword>
<feature type="transmembrane region" description="Helical" evidence="1">
    <location>
        <begin position="83"/>
        <end position="101"/>
    </location>
</feature>
<feature type="transmembrane region" description="Helical" evidence="1">
    <location>
        <begin position="45"/>
        <end position="71"/>
    </location>
</feature>
<feature type="transmembrane region" description="Helical" evidence="1">
    <location>
        <begin position="167"/>
        <end position="185"/>
    </location>
</feature>
<dbReference type="AlphaFoldDB" id="A0A495WZ78"/>
<name>A0A495WZ78_9PSEU</name>
<evidence type="ECO:0000313" key="3">
    <source>
        <dbReference type="Proteomes" id="UP000272729"/>
    </source>
</evidence>
<proteinExistence type="predicted"/>
<sequence length="192" mass="20760">MGVRQPRPFDDAGRWWSPWSQAHTGRVLRAPVVIGGIPIPDDHPVFLAVLAVHVAAGLTAVLAGGVAAALRKRPGWHPRAGRVFLWAVAVVFGSLVVLSVLRWPHNTHLLAIGTVTFTLAVAGFVARRRGALRVHAVCMAGAYTGLLTGFYVDNGENLPLWRDLPHITYWLLPTAVGVPLLVLALRRNFGTP</sequence>
<reference evidence="2 3" key="1">
    <citation type="submission" date="2018-10" db="EMBL/GenBank/DDBJ databases">
        <title>Sequencing the genomes of 1000 actinobacteria strains.</title>
        <authorList>
            <person name="Klenk H.-P."/>
        </authorList>
    </citation>
    <scope>NUCLEOTIDE SEQUENCE [LARGE SCALE GENOMIC DNA]</scope>
    <source>
        <strain evidence="2 3">DSM 43911</strain>
    </source>
</reference>
<feature type="transmembrane region" description="Helical" evidence="1">
    <location>
        <begin position="107"/>
        <end position="125"/>
    </location>
</feature>
<evidence type="ECO:0000256" key="1">
    <source>
        <dbReference type="SAM" id="Phobius"/>
    </source>
</evidence>
<gene>
    <name evidence="2" type="ORF">DFJ66_0075</name>
</gene>
<dbReference type="Proteomes" id="UP000272729">
    <property type="component" value="Unassembled WGS sequence"/>
</dbReference>